<dbReference type="GO" id="GO:0046820">
    <property type="term" value="F:4-amino-4-deoxychorismate synthase activity"/>
    <property type="evidence" value="ECO:0007669"/>
    <property type="project" value="UniProtKB-EC"/>
</dbReference>
<evidence type="ECO:0000256" key="3">
    <source>
        <dbReference type="ARBA" id="ARBA00022679"/>
    </source>
</evidence>
<dbReference type="InterPro" id="IPR017926">
    <property type="entry name" value="GATASE"/>
</dbReference>
<reference evidence="8 9" key="1">
    <citation type="submission" date="2016-10" db="EMBL/GenBank/DDBJ databases">
        <title>Evaluation of Human, Veterinary and Environmental Mycobacterium chelonae Isolates by Core Genome Phylogenomic Analysis, Targeted Gene Comparison, and Anti-microbial Susceptibility Patterns: A Tale of Mistaken Identities.</title>
        <authorList>
            <person name="Fogelson S.B."/>
            <person name="Camus A.C."/>
            <person name="Lorenz W."/>
            <person name="Vasireddy R."/>
            <person name="Vasireddy S."/>
            <person name="Smith T."/>
            <person name="Brown-Elliott B.A."/>
            <person name="Wallace R.J.Jr."/>
            <person name="Hasan N.A."/>
            <person name="Reischl U."/>
            <person name="Sanchez S."/>
        </authorList>
    </citation>
    <scope>NUCLEOTIDE SEQUENCE [LARGE SCALE GENOMIC DNA]</scope>
    <source>
        <strain evidence="8 9">1559</strain>
    </source>
</reference>
<dbReference type="InterPro" id="IPR005802">
    <property type="entry name" value="ADC_synth_comp_1"/>
</dbReference>
<dbReference type="GO" id="GO:0005737">
    <property type="term" value="C:cytoplasm"/>
    <property type="evidence" value="ECO:0007669"/>
    <property type="project" value="TreeGrafter"/>
</dbReference>
<dbReference type="STRING" id="948102.BKG76_23365"/>
<dbReference type="SUPFAM" id="SSF56322">
    <property type="entry name" value="ADC synthase"/>
    <property type="match status" value="1"/>
</dbReference>
<dbReference type="InterPro" id="IPR019999">
    <property type="entry name" value="Anth_synth_I-like"/>
</dbReference>
<dbReference type="InterPro" id="IPR005801">
    <property type="entry name" value="ADC_synthase"/>
</dbReference>
<dbReference type="Proteomes" id="UP000179616">
    <property type="component" value="Unassembled WGS sequence"/>
</dbReference>
<dbReference type="Pfam" id="PF00117">
    <property type="entry name" value="GATase"/>
    <property type="match status" value="1"/>
</dbReference>
<dbReference type="AlphaFoldDB" id="A0A1S1L3D1"/>
<keyword evidence="3" id="KW-0808">Transferase</keyword>
<dbReference type="InterPro" id="IPR006805">
    <property type="entry name" value="Anth_synth_I_N"/>
</dbReference>
<evidence type="ECO:0000259" key="6">
    <source>
        <dbReference type="Pfam" id="PF00425"/>
    </source>
</evidence>
<protein>
    <recommendedName>
        <fullName evidence="2">aminodeoxychorismate synthase</fullName>
        <ecNumber evidence="2">2.6.1.85</ecNumber>
    </recommendedName>
</protein>
<evidence type="ECO:0000256" key="1">
    <source>
        <dbReference type="ARBA" id="ARBA00005970"/>
    </source>
</evidence>
<dbReference type="PRINTS" id="PR00096">
    <property type="entry name" value="GATASE"/>
</dbReference>
<dbReference type="InterPro" id="IPR015890">
    <property type="entry name" value="Chorismate_C"/>
</dbReference>
<feature type="domain" description="Anthranilate synthase component I N-terminal" evidence="7">
    <location>
        <begin position="218"/>
        <end position="358"/>
    </location>
</feature>
<name>A0A1S1L3D1_9MYCO</name>
<dbReference type="NCBIfam" id="TIGR00566">
    <property type="entry name" value="trpG_papA"/>
    <property type="match status" value="1"/>
</dbReference>
<feature type="domain" description="Chorismate-utilising enzyme C-terminal" evidence="6">
    <location>
        <begin position="417"/>
        <end position="670"/>
    </location>
</feature>
<keyword evidence="4" id="KW-0315">Glutamine amidotransferase</keyword>
<dbReference type="PRINTS" id="PR00097">
    <property type="entry name" value="ANTSNTHASEII"/>
</dbReference>
<evidence type="ECO:0000259" key="5">
    <source>
        <dbReference type="Pfam" id="PF00117"/>
    </source>
</evidence>
<evidence type="ECO:0000313" key="8">
    <source>
        <dbReference type="EMBL" id="OHU18263.1"/>
    </source>
</evidence>
<dbReference type="PANTHER" id="PTHR11236">
    <property type="entry name" value="AMINOBENZOATE/ANTHRANILATE SYNTHASE"/>
    <property type="match status" value="1"/>
</dbReference>
<dbReference type="GeneID" id="57169763"/>
<dbReference type="GO" id="GO:0000162">
    <property type="term" value="P:L-tryptophan biosynthetic process"/>
    <property type="evidence" value="ECO:0007669"/>
    <property type="project" value="TreeGrafter"/>
</dbReference>
<evidence type="ECO:0000256" key="4">
    <source>
        <dbReference type="ARBA" id="ARBA00022962"/>
    </source>
</evidence>
<evidence type="ECO:0000313" key="9">
    <source>
        <dbReference type="Proteomes" id="UP000179616"/>
    </source>
</evidence>
<dbReference type="GO" id="GO:0008153">
    <property type="term" value="P:4-aminobenzoate biosynthetic process"/>
    <property type="evidence" value="ECO:0007669"/>
    <property type="project" value="TreeGrafter"/>
</dbReference>
<dbReference type="OrthoDB" id="3518032at2"/>
<dbReference type="InterPro" id="IPR006221">
    <property type="entry name" value="TrpG/PapA_dom"/>
</dbReference>
<dbReference type="NCBIfam" id="TIGR00553">
    <property type="entry name" value="pabB"/>
    <property type="match status" value="1"/>
</dbReference>
<dbReference type="RefSeq" id="WP_070940256.1">
    <property type="nucleotide sequence ID" value="NZ_MLIK01000027.1"/>
</dbReference>
<dbReference type="CDD" id="cd01743">
    <property type="entry name" value="GATase1_Anthranilate_Synthase"/>
    <property type="match status" value="1"/>
</dbReference>
<dbReference type="InterPro" id="IPR029062">
    <property type="entry name" value="Class_I_gatase-like"/>
</dbReference>
<comment type="caution">
    <text evidence="8">The sequence shown here is derived from an EMBL/GenBank/DDBJ whole genome shotgun (WGS) entry which is preliminary data.</text>
</comment>
<organism evidence="8 9">
    <name type="scientific">Mycobacteroides franklinii</name>
    <dbReference type="NCBI Taxonomy" id="948102"/>
    <lineage>
        <taxon>Bacteria</taxon>
        <taxon>Bacillati</taxon>
        <taxon>Actinomycetota</taxon>
        <taxon>Actinomycetes</taxon>
        <taxon>Mycobacteriales</taxon>
        <taxon>Mycobacteriaceae</taxon>
        <taxon>Mycobacteroides</taxon>
    </lineage>
</organism>
<dbReference type="SUPFAM" id="SSF52317">
    <property type="entry name" value="Class I glutamine amidotransferase-like"/>
    <property type="match status" value="1"/>
</dbReference>
<accession>A0A1S1L3D1</accession>
<gene>
    <name evidence="8" type="ORF">BKG76_23365</name>
</gene>
<comment type="similarity">
    <text evidence="1">In the C-terminal section; belongs to the anthranilate synthase component I family.</text>
</comment>
<dbReference type="Gene3D" id="3.60.120.10">
    <property type="entry name" value="Anthranilate synthase"/>
    <property type="match status" value="1"/>
</dbReference>
<dbReference type="FunFam" id="3.40.50.880:FF:000003">
    <property type="entry name" value="Anthranilate synthase component II"/>
    <property type="match status" value="1"/>
</dbReference>
<evidence type="ECO:0000256" key="2">
    <source>
        <dbReference type="ARBA" id="ARBA00013139"/>
    </source>
</evidence>
<dbReference type="Pfam" id="PF00425">
    <property type="entry name" value="Chorismate_bind"/>
    <property type="match status" value="1"/>
</dbReference>
<dbReference type="PRINTS" id="PR00099">
    <property type="entry name" value="CPSGATASE"/>
</dbReference>
<sequence>MRTLLIDNYDSFTYNLYQLIGEVCGRPPTVVRNDVQWTQLMLDEYDAIVISPGPGRPDRPRDFGISARAITESGLPTLGVCLGHQGIAQLFGGAVRHAPEPMHGRSSKVRHKGIDLFKGLPSPMSVIRYHSLIVEDTPTDLEEIAWTDEGLLMAVRHRTAPIWGVQFHPESIGTECGAELMTNFRDLALKSTRPSRPEPPIRRSAVVKSRVLANFPDVVAIYQKCFAKSPMSFWLDSSAAIEGVSRYSILGSGEGPLAEFVSYRVLEQKVRVMTSDGRQEMVPGSIFDYLDQELNARFAEKPDDLPFNFNLGYVGFLGYELKADLLGANAHTSRTVDAAMLFVDRAVVIDHELKNCYVLALAADDNDQSAELWMDAIAQCVESLTDSDPAPGEPPTLVPAPDVFERQGFLRPRHDMSAYLQRIKESLHQIREGESYQICLTNQVEVAAEIDVLDTYLRLRDASPVPYGALLQFPGVAVLSGSPERFLTIGPDRIVESKPIKGTRPRGLTEAEDEHLRLELMHSEKDRAENLMIVDLVRNDLNTVCEVGSVHVPDMMYVESYSSVHQLISTIRGTLRNEVSAVDCVRAAFPGGSMTGAPKLRAMELIDKLEDGARGVYSGALGWFSLGGAADLSIVIRTLVVADRAVTFGVGGAIVALSDPRREYEETLVKSRAILTALAGVETGERQS</sequence>
<dbReference type="GO" id="GO:0009396">
    <property type="term" value="P:folic acid-containing compound biosynthetic process"/>
    <property type="evidence" value="ECO:0007669"/>
    <property type="project" value="InterPro"/>
</dbReference>
<proteinExistence type="inferred from homology"/>
<dbReference type="Gene3D" id="3.40.50.880">
    <property type="match status" value="1"/>
</dbReference>
<evidence type="ECO:0000259" key="7">
    <source>
        <dbReference type="Pfam" id="PF04715"/>
    </source>
</evidence>
<dbReference type="PROSITE" id="PS51273">
    <property type="entry name" value="GATASE_TYPE_1"/>
    <property type="match status" value="1"/>
</dbReference>
<dbReference type="EMBL" id="MLIK01000027">
    <property type="protein sequence ID" value="OHU18263.1"/>
    <property type="molecule type" value="Genomic_DNA"/>
</dbReference>
<dbReference type="EC" id="2.6.1.85" evidence="2"/>
<feature type="domain" description="Glutamine amidotransferase" evidence="5">
    <location>
        <begin position="4"/>
        <end position="184"/>
    </location>
</feature>
<dbReference type="Pfam" id="PF04715">
    <property type="entry name" value="Anth_synt_I_N"/>
    <property type="match status" value="1"/>
</dbReference>
<dbReference type="PANTHER" id="PTHR11236:SF18">
    <property type="entry name" value="AMINODEOXYCHORISMATE SYNTHASE"/>
    <property type="match status" value="1"/>
</dbReference>